<evidence type="ECO:0000313" key="3">
    <source>
        <dbReference type="Proteomes" id="UP001331761"/>
    </source>
</evidence>
<dbReference type="Proteomes" id="UP001331761">
    <property type="component" value="Unassembled WGS sequence"/>
</dbReference>
<accession>A0AAN8FJW2</accession>
<sequence>MSRKLVAVVLLLLSSVVHTCVRTTSTTTTTTSTTSTTTVPCCTLLSQSSLPRRAPLLATFQQCSILRRASSNCPADGYVFCDAAPDTNPTMMQIEFFNSTGSVVRTVQRTGTTLNVRIVCQRGIWVVHTAPTATTSSPIAYVSCSQTGSIGADWGYIVGSATD</sequence>
<gene>
    <name evidence="2" type="ORF">GCK32_009293</name>
</gene>
<proteinExistence type="predicted"/>
<dbReference type="AlphaFoldDB" id="A0AAN8FJW2"/>
<feature type="signal peptide" evidence="1">
    <location>
        <begin position="1"/>
        <end position="19"/>
    </location>
</feature>
<dbReference type="EMBL" id="WIXE01006330">
    <property type="protein sequence ID" value="KAK5981396.1"/>
    <property type="molecule type" value="Genomic_DNA"/>
</dbReference>
<organism evidence="2 3">
    <name type="scientific">Trichostrongylus colubriformis</name>
    <name type="common">Black scour worm</name>
    <dbReference type="NCBI Taxonomy" id="6319"/>
    <lineage>
        <taxon>Eukaryota</taxon>
        <taxon>Metazoa</taxon>
        <taxon>Ecdysozoa</taxon>
        <taxon>Nematoda</taxon>
        <taxon>Chromadorea</taxon>
        <taxon>Rhabditida</taxon>
        <taxon>Rhabditina</taxon>
        <taxon>Rhabditomorpha</taxon>
        <taxon>Strongyloidea</taxon>
        <taxon>Trichostrongylidae</taxon>
        <taxon>Trichostrongylus</taxon>
    </lineage>
</organism>
<protein>
    <recommendedName>
        <fullName evidence="4">C6 domain-containing protein</fullName>
    </recommendedName>
</protein>
<keyword evidence="3" id="KW-1185">Reference proteome</keyword>
<evidence type="ECO:0008006" key="4">
    <source>
        <dbReference type="Google" id="ProtNLM"/>
    </source>
</evidence>
<feature type="chain" id="PRO_5042915406" description="C6 domain-containing protein" evidence="1">
    <location>
        <begin position="20"/>
        <end position="163"/>
    </location>
</feature>
<reference evidence="2 3" key="1">
    <citation type="submission" date="2019-10" db="EMBL/GenBank/DDBJ databases">
        <title>Assembly and Annotation for the nematode Trichostrongylus colubriformis.</title>
        <authorList>
            <person name="Martin J."/>
        </authorList>
    </citation>
    <scope>NUCLEOTIDE SEQUENCE [LARGE SCALE GENOMIC DNA]</scope>
    <source>
        <strain evidence="2">G859</strain>
        <tissue evidence="2">Whole worm</tissue>
    </source>
</reference>
<evidence type="ECO:0000256" key="1">
    <source>
        <dbReference type="SAM" id="SignalP"/>
    </source>
</evidence>
<name>A0AAN8FJW2_TRICO</name>
<evidence type="ECO:0000313" key="2">
    <source>
        <dbReference type="EMBL" id="KAK5981396.1"/>
    </source>
</evidence>
<comment type="caution">
    <text evidence="2">The sequence shown here is derived from an EMBL/GenBank/DDBJ whole genome shotgun (WGS) entry which is preliminary data.</text>
</comment>
<keyword evidence="1" id="KW-0732">Signal</keyword>